<protein>
    <recommendedName>
        <fullName evidence="4">DUF2645 family protein</fullName>
    </recommendedName>
</protein>
<reference evidence="3" key="1">
    <citation type="submission" date="2016-10" db="EMBL/GenBank/DDBJ databases">
        <authorList>
            <person name="Varghese N."/>
            <person name="Submissions S."/>
        </authorList>
    </citation>
    <scope>NUCLEOTIDE SEQUENCE [LARGE SCALE GENOMIC DNA]</scope>
    <source>
        <strain evidence="3">DSM 18579</strain>
    </source>
</reference>
<dbReference type="STRING" id="1123402.SAMN02583745_01298"/>
<name>A0A1I0BKB1_9GAMM</name>
<dbReference type="EMBL" id="FOHV01000008">
    <property type="protein sequence ID" value="SET07442.1"/>
    <property type="molecule type" value="Genomic_DNA"/>
</dbReference>
<feature type="transmembrane region" description="Helical" evidence="1">
    <location>
        <begin position="54"/>
        <end position="72"/>
    </location>
</feature>
<feature type="transmembrane region" description="Helical" evidence="1">
    <location>
        <begin position="78"/>
        <end position="97"/>
    </location>
</feature>
<gene>
    <name evidence="2" type="ORF">SAMN02583745_01298</name>
</gene>
<keyword evidence="1" id="KW-0812">Transmembrane</keyword>
<dbReference type="AlphaFoldDB" id="A0A1I0BKB1"/>
<accession>A0A1I0BKB1</accession>
<dbReference type="Proteomes" id="UP000242642">
    <property type="component" value="Unassembled WGS sequence"/>
</dbReference>
<dbReference type="Pfam" id="PF10840">
    <property type="entry name" value="DUF2645"/>
    <property type="match status" value="1"/>
</dbReference>
<evidence type="ECO:0000313" key="3">
    <source>
        <dbReference type="Proteomes" id="UP000242642"/>
    </source>
</evidence>
<evidence type="ECO:0008006" key="4">
    <source>
        <dbReference type="Google" id="ProtNLM"/>
    </source>
</evidence>
<dbReference type="InterPro" id="IPR022553">
    <property type="entry name" value="DUF2645"/>
</dbReference>
<feature type="transmembrane region" description="Helical" evidence="1">
    <location>
        <begin position="6"/>
        <end position="25"/>
    </location>
</feature>
<keyword evidence="3" id="KW-1185">Reference proteome</keyword>
<organism evidence="2 3">
    <name type="scientific">Thorsellia anophelis DSM 18579</name>
    <dbReference type="NCBI Taxonomy" id="1123402"/>
    <lineage>
        <taxon>Bacteria</taxon>
        <taxon>Pseudomonadati</taxon>
        <taxon>Pseudomonadota</taxon>
        <taxon>Gammaproteobacteria</taxon>
        <taxon>Enterobacterales</taxon>
        <taxon>Thorselliaceae</taxon>
        <taxon>Thorsellia</taxon>
    </lineage>
</organism>
<evidence type="ECO:0000256" key="1">
    <source>
        <dbReference type="SAM" id="Phobius"/>
    </source>
</evidence>
<evidence type="ECO:0000313" key="2">
    <source>
        <dbReference type="EMBL" id="SET07442.1"/>
    </source>
</evidence>
<keyword evidence="1" id="KW-1133">Transmembrane helix</keyword>
<dbReference type="RefSeq" id="WP_425441763.1">
    <property type="nucleotide sequence ID" value="NZ_FOHV01000008.1"/>
</dbReference>
<keyword evidence="1" id="KW-0472">Membrane</keyword>
<sequence length="105" mass="12462">MNLLKAFLFIYIMTLTILIFILSSLEYEDFLGTEGIQTVCDVLRILEVNDIRRSMALGIVYATVPIVIYIFLMRFKCHFITSSYCILIAVWFYCFVIKYRNCLWF</sequence>
<proteinExistence type="predicted"/>